<dbReference type="InterPro" id="IPR053931">
    <property type="entry name" value="RapZ_C"/>
</dbReference>
<evidence type="ECO:0000313" key="8">
    <source>
        <dbReference type="Proteomes" id="UP000092256"/>
    </source>
</evidence>
<evidence type="ECO:0000259" key="6">
    <source>
        <dbReference type="Pfam" id="PF22740"/>
    </source>
</evidence>
<dbReference type="PIRSF" id="PIRSF005052">
    <property type="entry name" value="P-loopkin"/>
    <property type="match status" value="1"/>
</dbReference>
<dbReference type="InterPro" id="IPR027417">
    <property type="entry name" value="P-loop_NTPase"/>
</dbReference>
<dbReference type="InterPro" id="IPR005337">
    <property type="entry name" value="RapZ-like"/>
</dbReference>
<evidence type="ECO:0000256" key="4">
    <source>
        <dbReference type="HAMAP-Rule" id="MF_00636"/>
    </source>
</evidence>
<feature type="domain" description="RapZ C-terminal" evidence="6">
    <location>
        <begin position="173"/>
        <end position="292"/>
    </location>
</feature>
<evidence type="ECO:0000256" key="3">
    <source>
        <dbReference type="ARBA" id="ARBA00023134"/>
    </source>
</evidence>
<dbReference type="Proteomes" id="UP000092256">
    <property type="component" value="Unassembled WGS sequence"/>
</dbReference>
<gene>
    <name evidence="7" type="ORF">A9K58_12445</name>
</gene>
<dbReference type="GO" id="GO:0005524">
    <property type="term" value="F:ATP binding"/>
    <property type="evidence" value="ECO:0007669"/>
    <property type="project" value="UniProtKB-UniRule"/>
</dbReference>
<comment type="caution">
    <text evidence="7">The sequence shown here is derived from an EMBL/GenBank/DDBJ whole genome shotgun (WGS) entry which is preliminary data.</text>
</comment>
<dbReference type="PANTHER" id="PTHR30448">
    <property type="entry name" value="RNASE ADAPTER PROTEIN RAPZ"/>
    <property type="match status" value="1"/>
</dbReference>
<protein>
    <submittedName>
        <fullName evidence="7">RNase adaptor protein RapZ</fullName>
    </submittedName>
</protein>
<evidence type="ECO:0000256" key="2">
    <source>
        <dbReference type="ARBA" id="ARBA00022840"/>
    </source>
</evidence>
<dbReference type="OrthoDB" id="9784461at2"/>
<dbReference type="InterPro" id="IPR053930">
    <property type="entry name" value="RapZ-like_N"/>
</dbReference>
<reference evidence="7 8" key="1">
    <citation type="submission" date="2016-05" db="EMBL/GenBank/DDBJ databases">
        <title>Draft Genome Sequences of Stenotrophomonas maltophilia Strains Sm32COP, Sm41DVV, Sm46PAILV, SmF3, SmF22, SmSOFb1 and SmCVFa1, Isolated from Different Manures, in France.</title>
        <authorList>
            <person name="Nazaret S."/>
            <person name="Bodilis J."/>
        </authorList>
    </citation>
    <scope>NUCLEOTIDE SEQUENCE [LARGE SCALE GENOMIC DNA]</scope>
    <source>
        <strain evidence="7 8">Sm46PAILV</strain>
    </source>
</reference>
<dbReference type="EMBL" id="LYVJ01000008">
    <property type="protein sequence ID" value="OBU66553.1"/>
    <property type="molecule type" value="Genomic_DNA"/>
</dbReference>
<keyword evidence="3 4" id="KW-0342">GTP-binding</keyword>
<dbReference type="AlphaFoldDB" id="A0A1A6XUD1"/>
<feature type="domain" description="RapZ-like N-terminal" evidence="5">
    <location>
        <begin position="11"/>
        <end position="167"/>
    </location>
</feature>
<dbReference type="NCBIfam" id="NF003828">
    <property type="entry name" value="PRK05416.1"/>
    <property type="match status" value="1"/>
</dbReference>
<keyword evidence="1 4" id="KW-0547">Nucleotide-binding</keyword>
<sequence>MNTPAPSAPTLIIVSGLSGSGKSVALKTFEDQDYYCSDNLPVRLLPDFVRSVLADDNGSRRQLAVGIDVRGQADLSQLGSWRRLATDAGVEVKVLFFEASDEAVLKRYADTRRRHPLSQLGLSLPEAIARERELTAPLRREADAVIDTSSLNVHQLRRRIITEFAMDHATGLSLLFESFAYKRGVPAEADFVFDARVLPNPHWDPELRALSGREPGVRDYLEAQPDVQRYLAQLMEFLDTWLPKLGDGTRSYVTVAFGCTGGKHRSVFLAERMARHAREMGWQDVATYHREQD</sequence>
<proteinExistence type="inferred from homology"/>
<dbReference type="RefSeq" id="WP_065199626.1">
    <property type="nucleotide sequence ID" value="NZ_LYVJ01000008.1"/>
</dbReference>
<dbReference type="SUPFAM" id="SSF52540">
    <property type="entry name" value="P-loop containing nucleoside triphosphate hydrolases"/>
    <property type="match status" value="1"/>
</dbReference>
<dbReference type="Pfam" id="PF03668">
    <property type="entry name" value="RapZ-like_N"/>
    <property type="match status" value="1"/>
</dbReference>
<dbReference type="HAMAP" id="MF_00636">
    <property type="entry name" value="RapZ_like"/>
    <property type="match status" value="1"/>
</dbReference>
<dbReference type="Gene3D" id="3.40.50.300">
    <property type="entry name" value="P-loop containing nucleotide triphosphate hydrolases"/>
    <property type="match status" value="1"/>
</dbReference>
<evidence type="ECO:0000313" key="7">
    <source>
        <dbReference type="EMBL" id="OBU66553.1"/>
    </source>
</evidence>
<feature type="binding site" evidence="4">
    <location>
        <begin position="68"/>
        <end position="71"/>
    </location>
    <ligand>
        <name>GTP</name>
        <dbReference type="ChEBI" id="CHEBI:37565"/>
    </ligand>
</feature>
<keyword evidence="2 4" id="KW-0067">ATP-binding</keyword>
<feature type="binding site" evidence="4">
    <location>
        <begin position="16"/>
        <end position="23"/>
    </location>
    <ligand>
        <name>ATP</name>
        <dbReference type="ChEBI" id="CHEBI:30616"/>
    </ligand>
</feature>
<evidence type="ECO:0000256" key="1">
    <source>
        <dbReference type="ARBA" id="ARBA00022741"/>
    </source>
</evidence>
<dbReference type="PANTHER" id="PTHR30448:SF0">
    <property type="entry name" value="RNASE ADAPTER PROTEIN RAPZ"/>
    <property type="match status" value="1"/>
</dbReference>
<accession>A0A1A6XUD1</accession>
<dbReference type="GO" id="GO:0005525">
    <property type="term" value="F:GTP binding"/>
    <property type="evidence" value="ECO:0007669"/>
    <property type="project" value="UniProtKB-UniRule"/>
</dbReference>
<evidence type="ECO:0000259" key="5">
    <source>
        <dbReference type="Pfam" id="PF03668"/>
    </source>
</evidence>
<organism evidence="7 8">
    <name type="scientific">Stenotrophomonas maltophilia</name>
    <name type="common">Pseudomonas maltophilia</name>
    <name type="synonym">Xanthomonas maltophilia</name>
    <dbReference type="NCBI Taxonomy" id="40324"/>
    <lineage>
        <taxon>Bacteria</taxon>
        <taxon>Pseudomonadati</taxon>
        <taxon>Pseudomonadota</taxon>
        <taxon>Gammaproteobacteria</taxon>
        <taxon>Lysobacterales</taxon>
        <taxon>Lysobacteraceae</taxon>
        <taxon>Stenotrophomonas</taxon>
        <taxon>Stenotrophomonas maltophilia group</taxon>
    </lineage>
</organism>
<dbReference type="Pfam" id="PF22740">
    <property type="entry name" value="PapZ_C"/>
    <property type="match status" value="1"/>
</dbReference>
<name>A0A1A6XUD1_STEMA</name>